<reference evidence="2" key="1">
    <citation type="journal article" date="2020" name="Stud. Mycol.">
        <title>101 Dothideomycetes genomes: a test case for predicting lifestyles and emergence of pathogens.</title>
        <authorList>
            <person name="Haridas S."/>
            <person name="Albert R."/>
            <person name="Binder M."/>
            <person name="Bloem J."/>
            <person name="Labutti K."/>
            <person name="Salamov A."/>
            <person name="Andreopoulos B."/>
            <person name="Baker S."/>
            <person name="Barry K."/>
            <person name="Bills G."/>
            <person name="Bluhm B."/>
            <person name="Cannon C."/>
            <person name="Castanera R."/>
            <person name="Culley D."/>
            <person name="Daum C."/>
            <person name="Ezra D."/>
            <person name="Gonzalez J."/>
            <person name="Henrissat B."/>
            <person name="Kuo A."/>
            <person name="Liang C."/>
            <person name="Lipzen A."/>
            <person name="Lutzoni F."/>
            <person name="Magnuson J."/>
            <person name="Mondo S."/>
            <person name="Nolan M."/>
            <person name="Ohm R."/>
            <person name="Pangilinan J."/>
            <person name="Park H.-J."/>
            <person name="Ramirez L."/>
            <person name="Alfaro M."/>
            <person name="Sun H."/>
            <person name="Tritt A."/>
            <person name="Yoshinaga Y."/>
            <person name="Zwiers L.-H."/>
            <person name="Turgeon B."/>
            <person name="Goodwin S."/>
            <person name="Spatafora J."/>
            <person name="Crous P."/>
            <person name="Grigoriev I."/>
        </authorList>
    </citation>
    <scope>NUCLEOTIDE SEQUENCE</scope>
    <source>
        <strain evidence="2">CBS 116005</strain>
    </source>
</reference>
<proteinExistence type="predicted"/>
<accession>A0A6G1L1G9</accession>
<evidence type="ECO:0000256" key="1">
    <source>
        <dbReference type="SAM" id="MobiDB-lite"/>
    </source>
</evidence>
<gene>
    <name evidence="2" type="ORF">EJ03DRAFT_168045</name>
</gene>
<sequence length="142" mass="15443">MSNLTGQYDYDVAQKVLNDNDKNRFLCCYLNIKDTTVVDWDKAAKDFGSASVESFKKTISNAFKKIKTAQENGVPADAEGSATKATPKKGGKGKRKGADEEATEGESPTKKTKAKKSAELVEEADDLEEEVKKEEGAEDDLA</sequence>
<dbReference type="AlphaFoldDB" id="A0A6G1L1G9"/>
<dbReference type="EMBL" id="ML995866">
    <property type="protein sequence ID" value="KAF2766771.1"/>
    <property type="molecule type" value="Genomic_DNA"/>
</dbReference>
<name>A0A6G1L1G9_9PEZI</name>
<evidence type="ECO:0000313" key="3">
    <source>
        <dbReference type="Proteomes" id="UP000799436"/>
    </source>
</evidence>
<dbReference type="Proteomes" id="UP000799436">
    <property type="component" value="Unassembled WGS sequence"/>
</dbReference>
<feature type="compositionally biased region" description="Basic residues" evidence="1">
    <location>
        <begin position="86"/>
        <end position="95"/>
    </location>
</feature>
<feature type="region of interest" description="Disordered" evidence="1">
    <location>
        <begin position="69"/>
        <end position="142"/>
    </location>
</feature>
<protein>
    <submittedName>
        <fullName evidence="2">Uncharacterized protein</fullName>
    </submittedName>
</protein>
<dbReference type="OrthoDB" id="3935813at2759"/>
<keyword evidence="3" id="KW-1185">Reference proteome</keyword>
<feature type="compositionally biased region" description="Acidic residues" evidence="1">
    <location>
        <begin position="120"/>
        <end position="129"/>
    </location>
</feature>
<organism evidence="2 3">
    <name type="scientific">Teratosphaeria nubilosa</name>
    <dbReference type="NCBI Taxonomy" id="161662"/>
    <lineage>
        <taxon>Eukaryota</taxon>
        <taxon>Fungi</taxon>
        <taxon>Dikarya</taxon>
        <taxon>Ascomycota</taxon>
        <taxon>Pezizomycotina</taxon>
        <taxon>Dothideomycetes</taxon>
        <taxon>Dothideomycetidae</taxon>
        <taxon>Mycosphaerellales</taxon>
        <taxon>Teratosphaeriaceae</taxon>
        <taxon>Teratosphaeria</taxon>
    </lineage>
</organism>
<evidence type="ECO:0000313" key="2">
    <source>
        <dbReference type="EMBL" id="KAF2766771.1"/>
    </source>
</evidence>